<evidence type="ECO:0000313" key="8">
    <source>
        <dbReference type="EMBL" id="AJG39159.1"/>
    </source>
</evidence>
<dbReference type="EMBL" id="KM817646">
    <property type="protein sequence ID" value="AJG39159.1"/>
    <property type="molecule type" value="Viral_cRNA"/>
</dbReference>
<reference evidence="8 9" key="1">
    <citation type="journal article" date="2015" name="Elife">
        <title>Unprecedented genomic diversity of RNA viruses in arthropods reveals the ancestry of negative-sense RNA viruses.</title>
        <authorList>
            <person name="Li C.X."/>
            <person name="Shi M."/>
            <person name="Tian J.H."/>
            <person name="Lin X.D."/>
            <person name="Kang Y.J."/>
            <person name="Chen L.J."/>
            <person name="Qin X.C."/>
            <person name="Xu J."/>
            <person name="Holmes E.C."/>
            <person name="Zhang Y.Z."/>
        </authorList>
    </citation>
    <scope>NUCLEOTIDE SEQUENCE [LARGE SCALE GENOMIC DNA]</scope>
    <source>
        <strain evidence="8 9">SYY1-3</strain>
    </source>
</reference>
<keyword evidence="6" id="KW-0472">Membrane</keyword>
<evidence type="ECO:0000256" key="6">
    <source>
        <dbReference type="ARBA" id="ARBA00023136"/>
    </source>
</evidence>
<dbReference type="Proteomes" id="UP000202884">
    <property type="component" value="Segment"/>
</dbReference>
<keyword evidence="5" id="KW-1043">Host membrane</keyword>
<evidence type="ECO:0000256" key="7">
    <source>
        <dbReference type="ARBA" id="ARBA00023311"/>
    </source>
</evidence>
<dbReference type="GO" id="GO:0033645">
    <property type="term" value="C:host cell endomembrane system"/>
    <property type="evidence" value="ECO:0007669"/>
    <property type="project" value="UniProtKB-SubCell"/>
</dbReference>
<evidence type="ECO:0000256" key="1">
    <source>
        <dbReference type="ARBA" id="ARBA00004328"/>
    </source>
</evidence>
<evidence type="ECO:0000256" key="5">
    <source>
        <dbReference type="ARBA" id="ARBA00022870"/>
    </source>
</evidence>
<dbReference type="GO" id="GO:0039660">
    <property type="term" value="F:structural constituent of virion"/>
    <property type="evidence" value="ECO:0007669"/>
    <property type="project" value="UniProtKB-KW"/>
</dbReference>
<dbReference type="InterPro" id="IPR009397">
    <property type="entry name" value="Vesiculo_matrix"/>
</dbReference>
<evidence type="ECO:0000256" key="4">
    <source>
        <dbReference type="ARBA" id="ARBA00022844"/>
    </source>
</evidence>
<dbReference type="KEGG" id="vg:29126931"/>
<dbReference type="RefSeq" id="YP_009304654.1">
    <property type="nucleotide sequence ID" value="NC_031278.1"/>
</dbReference>
<protein>
    <recommendedName>
        <fullName evidence="3">Matrix protein</fullName>
    </recommendedName>
</protein>
<name>A0A0B5KEZ9_9RHAB</name>
<comment type="subcellular location">
    <subcellularLocation>
        <location evidence="2">Host endomembrane system</location>
        <topology evidence="2">Peripheral membrane protein</topology>
    </subcellularLocation>
    <subcellularLocation>
        <location evidence="1">Virion</location>
    </subcellularLocation>
</comment>
<sequence length="238" mass="27819">MKKTNTEIKTPPTSKMNFNNFLSSFGKQKGSPEKRDLSVGLYGPSAPFESISDSLNVFEYTEDDYRPLPETIPDVSKTWSVVGRMEYLTNRKVSSWEDVLEDLDVILDEYRGSVLYREIFIIFYYLMGTHLRPVQSPGGGLRKFRIDMEARVNLVHGFKLDNDKEKQINWTYDSMKSIRKCRITYMCSLKDTNRKGMPFKTMYLYPSLEGTPTPDLKKLLDPHNIFFEDLGDNYRFYK</sequence>
<evidence type="ECO:0000313" key="9">
    <source>
        <dbReference type="Proteomes" id="UP000202884"/>
    </source>
</evidence>
<gene>
    <name evidence="8" type="primary">M</name>
</gene>
<evidence type="ECO:0000256" key="3">
    <source>
        <dbReference type="ARBA" id="ARBA00017678"/>
    </source>
</evidence>
<accession>A0A0B5KEZ9</accession>
<keyword evidence="9" id="KW-1185">Reference proteome</keyword>
<dbReference type="GO" id="GO:0019031">
    <property type="term" value="C:viral envelope"/>
    <property type="evidence" value="ECO:0007669"/>
    <property type="project" value="InterPro"/>
</dbReference>
<dbReference type="Pfam" id="PF06326">
    <property type="entry name" value="Vesiculo_matrix"/>
    <property type="match status" value="1"/>
</dbReference>
<dbReference type="OrthoDB" id="21351at10239"/>
<evidence type="ECO:0000256" key="2">
    <source>
        <dbReference type="ARBA" id="ARBA00004531"/>
    </source>
</evidence>
<keyword evidence="4" id="KW-0946">Virion</keyword>
<organism evidence="8 9">
    <name type="scientific">Wuhan Fly Virus 2</name>
    <dbReference type="NCBI Taxonomy" id="1608102"/>
    <lineage>
        <taxon>Viruses</taxon>
        <taxon>Riboviria</taxon>
        <taxon>Orthornavirae</taxon>
        <taxon>Negarnaviricota</taxon>
        <taxon>Haploviricotina</taxon>
        <taxon>Monjiviricetes</taxon>
        <taxon>Mononegavirales</taxon>
        <taxon>Rhabdoviridae</taxon>
        <taxon>Alpharhabdovirinae</taxon>
        <taxon>Sigmavirus</taxon>
        <taxon>Sigmavirus domestica</taxon>
    </lineage>
</organism>
<proteinExistence type="predicted"/>
<keyword evidence="7" id="KW-0468">Viral matrix protein</keyword>
<dbReference type="GeneID" id="29126931"/>